<dbReference type="FunCoup" id="A0A8I6A2C7">
    <property type="interactions" value="24"/>
</dbReference>
<evidence type="ECO:0000256" key="2">
    <source>
        <dbReference type="ARBA" id="ARBA00024195"/>
    </source>
</evidence>
<keyword evidence="4" id="KW-0732">Signal</keyword>
<dbReference type="RGD" id="1562521">
    <property type="gene designation" value="4930519F16Rikl"/>
</dbReference>
<feature type="domain" description="Peptidase S1" evidence="5">
    <location>
        <begin position="33"/>
        <end position="254"/>
    </location>
</feature>
<dbReference type="PROSITE" id="PS50240">
    <property type="entry name" value="TRYPSIN_DOM"/>
    <property type="match status" value="1"/>
</dbReference>
<dbReference type="AlphaFoldDB" id="A0A8I6A2C7"/>
<dbReference type="GlyGen" id="A0A8I6A2C7">
    <property type="glycosylation" value="1 site"/>
</dbReference>
<sequence>MKALLWLYHVLCFLCYCRAVPQMSRLSASSSPLTGNMSPIYSYFDIPWLASIPGNCQGIVLTPWLILSTANCLKKLKPLYLDISGVNDPESIPHGQRICLHPKFNPKDENDPVEADIGLIILEEPIYGDEIPLSQFTNISLKSCSKCQYKSCYVYEYQSSKKLGTTRVKKIDVQLLDFSTCHHQHSYLEKTVGLCIQSQPREDCWIQQASPVLCLLKNHWELVGLIHRTSKICQNPTVIIRTTPYFTWIKRFIKASKKLLNPTSSLHCRTLYENEHVPQIRHSHNYIPTLVSQNSSLGVLQRNLSTSPQTKHITNVPKIFNFSDANYFADSHRLFLDKSQTPQTVKSLPVAVLPKNSGQNLIQYHEDTAPHNTNNLSKSPLSQLISDTAISYTPPKTDGFKPCVSAAYNTGESFDKMMADIIKQSNPSEDDGVESANFHEGSMTENTTDLDKHRNLWRMMSNGPQDQYATKSNLQPNFSLSEGEESWRLFTSGSAANKIDLPMEPLLQNDMYDMPPFESGVPKPGGIIEIWNSPEYYALSSQDQPVTVPVRAQDHPVSDANRVQILPMDSIGMPLTPKLATYESINLEAKSPPYPN</sequence>
<feature type="region of interest" description="Disordered" evidence="3">
    <location>
        <begin position="427"/>
        <end position="449"/>
    </location>
</feature>
<proteinExistence type="inferred from homology"/>
<dbReference type="PANTHER" id="PTHR24256">
    <property type="entry name" value="TRYPTASE-RELATED"/>
    <property type="match status" value="1"/>
</dbReference>
<reference evidence="6" key="1">
    <citation type="submission" date="2024-01" db="EMBL/GenBank/DDBJ databases">
        <title>GRCr8: a new rat reference genome assembly contstructed from accurate long reads and long range scaffolding.</title>
        <authorList>
            <person name="Doris P.A."/>
            <person name="Kalbfleisch T."/>
            <person name="Li K."/>
            <person name="Howe K."/>
            <person name="Wood J."/>
        </authorList>
    </citation>
    <scope>NUCLEOTIDE SEQUENCE [LARGE SCALE GENOMIC DNA]</scope>
    <source>
        <strain evidence="6">Brown Norway</strain>
    </source>
</reference>
<dbReference type="CTD" id="100361639"/>
<organism evidence="6 7">
    <name type="scientific">Rattus norvegicus</name>
    <name type="common">Rat</name>
    <dbReference type="NCBI Taxonomy" id="10116"/>
    <lineage>
        <taxon>Eukaryota</taxon>
        <taxon>Metazoa</taxon>
        <taxon>Chordata</taxon>
        <taxon>Craniata</taxon>
        <taxon>Vertebrata</taxon>
        <taxon>Euteleostomi</taxon>
        <taxon>Mammalia</taxon>
        <taxon>Eutheria</taxon>
        <taxon>Euarchontoglires</taxon>
        <taxon>Glires</taxon>
        <taxon>Rodentia</taxon>
        <taxon>Myomorpha</taxon>
        <taxon>Muroidea</taxon>
        <taxon>Muridae</taxon>
        <taxon>Murinae</taxon>
        <taxon>Rattus</taxon>
    </lineage>
</organism>
<gene>
    <name evidence="6 8" type="primary">4930519F16Rikl</name>
    <name evidence="8" type="synonym">RGD1562521</name>
</gene>
<dbReference type="GeneID" id="100361639"/>
<dbReference type="AGR" id="RGD:1562521"/>
<dbReference type="InterPro" id="IPR009003">
    <property type="entry name" value="Peptidase_S1_PA"/>
</dbReference>
<dbReference type="InterPro" id="IPR043504">
    <property type="entry name" value="Peptidase_S1_PA_chymotrypsin"/>
</dbReference>
<dbReference type="Proteomes" id="UP000002494">
    <property type="component" value="Chromosome X"/>
</dbReference>
<accession>A0A8I6A2C7</accession>
<comment type="similarity">
    <text evidence="2">Belongs to the peptidase S1 family. CLIP subfamily.</text>
</comment>
<name>A0A8I6A2C7_RAT</name>
<dbReference type="OMA" id="RSCQVYQ"/>
<dbReference type="SMART" id="SM00020">
    <property type="entry name" value="Tryp_SPc"/>
    <property type="match status" value="1"/>
</dbReference>
<evidence type="ECO:0000313" key="8">
    <source>
        <dbReference type="RGD" id="1562521"/>
    </source>
</evidence>
<dbReference type="RefSeq" id="XP_002730317.2">
    <property type="nucleotide sequence ID" value="XM_002730271.7"/>
</dbReference>
<keyword evidence="1" id="KW-1015">Disulfide bond</keyword>
<dbReference type="KEGG" id="rno:100361639"/>
<reference evidence="6" key="2">
    <citation type="submission" date="2025-08" db="UniProtKB">
        <authorList>
            <consortium name="Ensembl"/>
        </authorList>
    </citation>
    <scope>IDENTIFICATION</scope>
    <source>
        <strain evidence="6">Brown Norway</strain>
    </source>
</reference>
<protein>
    <submittedName>
        <fullName evidence="6">RIKEN cDNA 4930519F16 gene like</fullName>
    </submittedName>
</protein>
<evidence type="ECO:0000256" key="1">
    <source>
        <dbReference type="ARBA" id="ARBA00023157"/>
    </source>
</evidence>
<feature type="chain" id="PRO_5035266293" evidence="4">
    <location>
        <begin position="20"/>
        <end position="596"/>
    </location>
</feature>
<evidence type="ECO:0000256" key="3">
    <source>
        <dbReference type="SAM" id="MobiDB-lite"/>
    </source>
</evidence>
<dbReference type="GeneTree" id="ENSGT00920000150764"/>
<dbReference type="InterPro" id="IPR001254">
    <property type="entry name" value="Trypsin_dom"/>
</dbReference>
<dbReference type="OrthoDB" id="6261922at2759"/>
<dbReference type="InterPro" id="IPR051487">
    <property type="entry name" value="Ser/Thr_Proteases_Immune/Dev"/>
</dbReference>
<dbReference type="Gene3D" id="2.40.10.10">
    <property type="entry name" value="Trypsin-like serine proteases"/>
    <property type="match status" value="1"/>
</dbReference>
<evidence type="ECO:0000313" key="6">
    <source>
        <dbReference type="Ensembl" id="ENSRNOP00000084605.1"/>
    </source>
</evidence>
<dbReference type="SUPFAM" id="SSF50494">
    <property type="entry name" value="Trypsin-like serine proteases"/>
    <property type="match status" value="1"/>
</dbReference>
<reference evidence="6" key="3">
    <citation type="submission" date="2025-09" db="UniProtKB">
        <authorList>
            <consortium name="Ensembl"/>
        </authorList>
    </citation>
    <scope>IDENTIFICATION</scope>
    <source>
        <strain evidence="6">Brown Norway</strain>
    </source>
</reference>
<keyword evidence="7" id="KW-1185">Reference proteome</keyword>
<feature type="signal peptide" evidence="4">
    <location>
        <begin position="1"/>
        <end position="19"/>
    </location>
</feature>
<evidence type="ECO:0000313" key="7">
    <source>
        <dbReference type="Proteomes" id="UP000002494"/>
    </source>
</evidence>
<dbReference type="GO" id="GO:0006508">
    <property type="term" value="P:proteolysis"/>
    <property type="evidence" value="ECO:0007669"/>
    <property type="project" value="InterPro"/>
</dbReference>
<evidence type="ECO:0000256" key="4">
    <source>
        <dbReference type="SAM" id="SignalP"/>
    </source>
</evidence>
<dbReference type="Ensembl" id="ENSRNOT00000076500.4">
    <property type="protein sequence ID" value="ENSRNOP00000084605.1"/>
    <property type="gene ID" value="ENSRNOG00000003009.10"/>
</dbReference>
<dbReference type="GO" id="GO:0004252">
    <property type="term" value="F:serine-type endopeptidase activity"/>
    <property type="evidence" value="ECO:0007669"/>
    <property type="project" value="InterPro"/>
</dbReference>
<evidence type="ECO:0000259" key="5">
    <source>
        <dbReference type="PROSITE" id="PS50240"/>
    </source>
</evidence>